<evidence type="ECO:0000256" key="2">
    <source>
        <dbReference type="ARBA" id="ARBA00022448"/>
    </source>
</evidence>
<dbReference type="InterPro" id="IPR000515">
    <property type="entry name" value="MetI-like"/>
</dbReference>
<feature type="transmembrane region" description="Helical" evidence="7">
    <location>
        <begin position="24"/>
        <end position="45"/>
    </location>
</feature>
<name>A0A4R2J5J5_9PSEU</name>
<dbReference type="PANTHER" id="PTHR43163">
    <property type="entry name" value="DIPEPTIDE TRANSPORT SYSTEM PERMEASE PROTEIN DPPB-RELATED"/>
    <property type="match status" value="1"/>
</dbReference>
<organism evidence="9 10">
    <name type="scientific">Actinocrispum wychmicini</name>
    <dbReference type="NCBI Taxonomy" id="1213861"/>
    <lineage>
        <taxon>Bacteria</taxon>
        <taxon>Bacillati</taxon>
        <taxon>Actinomycetota</taxon>
        <taxon>Actinomycetes</taxon>
        <taxon>Pseudonocardiales</taxon>
        <taxon>Pseudonocardiaceae</taxon>
        <taxon>Actinocrispum</taxon>
    </lineage>
</organism>
<evidence type="ECO:0000256" key="5">
    <source>
        <dbReference type="ARBA" id="ARBA00022989"/>
    </source>
</evidence>
<dbReference type="GO" id="GO:0005886">
    <property type="term" value="C:plasma membrane"/>
    <property type="evidence" value="ECO:0007669"/>
    <property type="project" value="UniProtKB-SubCell"/>
</dbReference>
<accession>A0A4R2J5J5</accession>
<keyword evidence="6 7" id="KW-0472">Membrane</keyword>
<evidence type="ECO:0000259" key="8">
    <source>
        <dbReference type="PROSITE" id="PS50928"/>
    </source>
</evidence>
<feature type="transmembrane region" description="Helical" evidence="7">
    <location>
        <begin position="118"/>
        <end position="139"/>
    </location>
</feature>
<dbReference type="OrthoDB" id="9778910at2"/>
<keyword evidence="4 7" id="KW-0812">Transmembrane</keyword>
<proteinExistence type="inferred from homology"/>
<evidence type="ECO:0000256" key="3">
    <source>
        <dbReference type="ARBA" id="ARBA00022475"/>
    </source>
</evidence>
<evidence type="ECO:0000313" key="9">
    <source>
        <dbReference type="EMBL" id="TCO54161.1"/>
    </source>
</evidence>
<dbReference type="Pfam" id="PF19300">
    <property type="entry name" value="BPD_transp_1_N"/>
    <property type="match status" value="1"/>
</dbReference>
<dbReference type="PANTHER" id="PTHR43163:SF6">
    <property type="entry name" value="DIPEPTIDE TRANSPORT SYSTEM PERMEASE PROTEIN DPPB-RELATED"/>
    <property type="match status" value="1"/>
</dbReference>
<dbReference type="RefSeq" id="WP_132123154.1">
    <property type="nucleotide sequence ID" value="NZ_SLWS01000009.1"/>
</dbReference>
<feature type="transmembrane region" description="Helical" evidence="7">
    <location>
        <begin position="246"/>
        <end position="268"/>
    </location>
</feature>
<feature type="domain" description="ABC transmembrane type-1" evidence="8">
    <location>
        <begin position="110"/>
        <end position="311"/>
    </location>
</feature>
<keyword evidence="2 7" id="KW-0813">Transport</keyword>
<keyword evidence="10" id="KW-1185">Reference proteome</keyword>
<feature type="transmembrane region" description="Helical" evidence="7">
    <location>
        <begin position="192"/>
        <end position="211"/>
    </location>
</feature>
<reference evidence="9 10" key="1">
    <citation type="submission" date="2019-03" db="EMBL/GenBank/DDBJ databases">
        <title>Genomic Encyclopedia of Type Strains, Phase IV (KMG-IV): sequencing the most valuable type-strain genomes for metagenomic binning, comparative biology and taxonomic classification.</title>
        <authorList>
            <person name="Goeker M."/>
        </authorList>
    </citation>
    <scope>NUCLEOTIDE SEQUENCE [LARGE SCALE GENOMIC DNA]</scope>
    <source>
        <strain evidence="9 10">DSM 45934</strain>
    </source>
</reference>
<keyword evidence="3" id="KW-1003">Cell membrane</keyword>
<dbReference type="PROSITE" id="PS50928">
    <property type="entry name" value="ABC_TM1"/>
    <property type="match status" value="1"/>
</dbReference>
<dbReference type="GO" id="GO:0055085">
    <property type="term" value="P:transmembrane transport"/>
    <property type="evidence" value="ECO:0007669"/>
    <property type="project" value="InterPro"/>
</dbReference>
<comment type="similarity">
    <text evidence="7">Belongs to the binding-protein-dependent transport system permease family.</text>
</comment>
<dbReference type="CDD" id="cd06261">
    <property type="entry name" value="TM_PBP2"/>
    <property type="match status" value="1"/>
</dbReference>
<evidence type="ECO:0000313" key="10">
    <source>
        <dbReference type="Proteomes" id="UP000295680"/>
    </source>
</evidence>
<evidence type="ECO:0000256" key="7">
    <source>
        <dbReference type="RuleBase" id="RU363032"/>
    </source>
</evidence>
<sequence>MATMTALGERTVGGRWPGYLLRRLTRLVVSIWVLVTASFFMIYLIPGDPVRAAMGMRASPEAVAARRAALGLDDPIWSQYLHYLGNTVTGRFGTSIVTNVDVSQTIAQRLPATVEISVLAFLVVALIAVPLGLVAAVLTRGGRRPVLQLGFAGGTMIIAAIPDFLFAVVLVYLFAVQFGWLPVAGRGDLSSYILPVTALAASPIGVLARIVRIETLSVLGEDFIRTARSKRLPARLIYLRHAMPNALTATLTFGGILLTGLMAGTVLVENVFAWPGLGTTIVQSIQQKDYPTAQAMVLVYGGLVLVVNLVVDLLLALLNPRTTLKET</sequence>
<dbReference type="Proteomes" id="UP000295680">
    <property type="component" value="Unassembled WGS sequence"/>
</dbReference>
<dbReference type="InterPro" id="IPR035906">
    <property type="entry name" value="MetI-like_sf"/>
</dbReference>
<dbReference type="Pfam" id="PF00528">
    <property type="entry name" value="BPD_transp_1"/>
    <property type="match status" value="1"/>
</dbReference>
<evidence type="ECO:0000256" key="4">
    <source>
        <dbReference type="ARBA" id="ARBA00022692"/>
    </source>
</evidence>
<evidence type="ECO:0000256" key="6">
    <source>
        <dbReference type="ARBA" id="ARBA00023136"/>
    </source>
</evidence>
<dbReference type="SUPFAM" id="SSF161098">
    <property type="entry name" value="MetI-like"/>
    <property type="match status" value="1"/>
</dbReference>
<protein>
    <submittedName>
        <fullName evidence="9">Peptide/nickel transport system permease protein</fullName>
    </submittedName>
</protein>
<dbReference type="AlphaFoldDB" id="A0A4R2J5J5"/>
<keyword evidence="5 7" id="KW-1133">Transmembrane helix</keyword>
<feature type="transmembrane region" description="Helical" evidence="7">
    <location>
        <begin position="151"/>
        <end position="180"/>
    </location>
</feature>
<comment type="subcellular location">
    <subcellularLocation>
        <location evidence="1 7">Cell membrane</location>
        <topology evidence="1 7">Multi-pass membrane protein</topology>
    </subcellularLocation>
</comment>
<gene>
    <name evidence="9" type="ORF">EV192_109141</name>
</gene>
<evidence type="ECO:0000256" key="1">
    <source>
        <dbReference type="ARBA" id="ARBA00004651"/>
    </source>
</evidence>
<dbReference type="Gene3D" id="1.10.3720.10">
    <property type="entry name" value="MetI-like"/>
    <property type="match status" value="1"/>
</dbReference>
<dbReference type="EMBL" id="SLWS01000009">
    <property type="protein sequence ID" value="TCO54161.1"/>
    <property type="molecule type" value="Genomic_DNA"/>
</dbReference>
<feature type="transmembrane region" description="Helical" evidence="7">
    <location>
        <begin position="297"/>
        <end position="318"/>
    </location>
</feature>
<dbReference type="InterPro" id="IPR045621">
    <property type="entry name" value="BPD_transp_1_N"/>
</dbReference>
<comment type="caution">
    <text evidence="9">The sequence shown here is derived from an EMBL/GenBank/DDBJ whole genome shotgun (WGS) entry which is preliminary data.</text>
</comment>